<dbReference type="GO" id="GO:0033214">
    <property type="term" value="P:siderophore-iron import into cell"/>
    <property type="evidence" value="ECO:0007669"/>
    <property type="project" value="TreeGrafter"/>
</dbReference>
<comment type="caution">
    <text evidence="9">The sequence shown here is derived from an EMBL/GenBank/DDBJ whole genome shotgun (WGS) entry which is preliminary data.</text>
</comment>
<keyword evidence="7 8" id="KW-0472">Membrane</keyword>
<dbReference type="SUPFAM" id="SSF81345">
    <property type="entry name" value="ABC transporter involved in vitamin B12 uptake, BtuC"/>
    <property type="match status" value="1"/>
</dbReference>
<dbReference type="GO" id="GO:0022857">
    <property type="term" value="F:transmembrane transporter activity"/>
    <property type="evidence" value="ECO:0007669"/>
    <property type="project" value="InterPro"/>
</dbReference>
<comment type="similarity">
    <text evidence="2">Belongs to the binding-protein-dependent transport system permease family. FecCD subfamily.</text>
</comment>
<evidence type="ECO:0000313" key="10">
    <source>
        <dbReference type="Proteomes" id="UP000279673"/>
    </source>
</evidence>
<keyword evidence="4" id="KW-1003">Cell membrane</keyword>
<dbReference type="RefSeq" id="WP_121534139.1">
    <property type="nucleotide sequence ID" value="NZ_RCHI01000013.1"/>
</dbReference>
<dbReference type="PANTHER" id="PTHR30472">
    <property type="entry name" value="FERRIC ENTEROBACTIN TRANSPORT SYSTEM PERMEASE PROTEIN"/>
    <property type="match status" value="1"/>
</dbReference>
<keyword evidence="5 8" id="KW-0812">Transmembrane</keyword>
<dbReference type="InterPro" id="IPR000522">
    <property type="entry name" value="ABC_transptr_permease_BtuC"/>
</dbReference>
<feature type="transmembrane region" description="Helical" evidence="8">
    <location>
        <begin position="215"/>
        <end position="232"/>
    </location>
</feature>
<dbReference type="Gene3D" id="1.10.3470.10">
    <property type="entry name" value="ABC transporter involved in vitamin B12 uptake, BtuC"/>
    <property type="match status" value="1"/>
</dbReference>
<sequence length="316" mass="32177">MRPRTALVIALLLALAVALWLFQGLGPGNTRFVLGLRAAKLAALALVAASVGMATVLFQTVAQNRILTPAIMGFDALYLLIQSLAVATLGTVGFAMLPAGAKFAAETLLMTAVAVALFGALLGRAAPDAIGRTILTGVVLGILFRSGATLVARMLDPNAHAVVQAASFADFGRPAAGTLGWAAAVALPAMALALALGPGFDLLALGRERAVPLGLPHRAMVLITLALVALLTAVSTALVGPVAFFGLIVAGLAHALAPGARHRVLLLTAAALAATLLIGGQWAFERLLGLRATLSVVIECAGGIFFLALLLKGRIR</sequence>
<keyword evidence="3" id="KW-0813">Transport</keyword>
<feature type="transmembrane region" description="Helical" evidence="8">
    <location>
        <begin position="264"/>
        <end position="284"/>
    </location>
</feature>
<organism evidence="9 10">
    <name type="scientific">Paenirhodobacter hankyongi</name>
    <dbReference type="NCBI Taxonomy" id="2294033"/>
    <lineage>
        <taxon>Bacteria</taxon>
        <taxon>Pseudomonadati</taxon>
        <taxon>Pseudomonadota</taxon>
        <taxon>Alphaproteobacteria</taxon>
        <taxon>Rhodobacterales</taxon>
        <taxon>Rhodobacter group</taxon>
        <taxon>Paenirhodobacter</taxon>
    </lineage>
</organism>
<protein>
    <submittedName>
        <fullName evidence="9">Enterobactin ABC transporter permease</fullName>
    </submittedName>
</protein>
<gene>
    <name evidence="9" type="ORF">DYS74_13085</name>
</gene>
<feature type="transmembrane region" description="Helical" evidence="8">
    <location>
        <begin position="74"/>
        <end position="97"/>
    </location>
</feature>
<keyword evidence="10" id="KW-1185">Reference proteome</keyword>
<evidence type="ECO:0000313" key="9">
    <source>
        <dbReference type="EMBL" id="RLL63879.1"/>
    </source>
</evidence>
<dbReference type="Pfam" id="PF01032">
    <property type="entry name" value="FecCD"/>
    <property type="match status" value="1"/>
</dbReference>
<evidence type="ECO:0000256" key="3">
    <source>
        <dbReference type="ARBA" id="ARBA00022448"/>
    </source>
</evidence>
<evidence type="ECO:0000256" key="5">
    <source>
        <dbReference type="ARBA" id="ARBA00022692"/>
    </source>
</evidence>
<evidence type="ECO:0000256" key="6">
    <source>
        <dbReference type="ARBA" id="ARBA00022989"/>
    </source>
</evidence>
<evidence type="ECO:0000256" key="1">
    <source>
        <dbReference type="ARBA" id="ARBA00004651"/>
    </source>
</evidence>
<reference evidence="9 10" key="1">
    <citation type="submission" date="2018-10" db="EMBL/GenBank/DDBJ databases">
        <title>Rhodobacter sp . BO-81.</title>
        <authorList>
            <person name="Im W.T."/>
        </authorList>
    </citation>
    <scope>NUCLEOTIDE SEQUENCE [LARGE SCALE GENOMIC DNA]</scope>
    <source>
        <strain evidence="9 10">BO-81</strain>
    </source>
</reference>
<evidence type="ECO:0000256" key="4">
    <source>
        <dbReference type="ARBA" id="ARBA00022475"/>
    </source>
</evidence>
<feature type="transmembrane region" description="Helical" evidence="8">
    <location>
        <begin position="134"/>
        <end position="155"/>
    </location>
</feature>
<name>A0A421BLF6_9RHOB</name>
<accession>A0A421BLF6</accession>
<dbReference type="InterPro" id="IPR037294">
    <property type="entry name" value="ABC_BtuC-like"/>
</dbReference>
<dbReference type="AlphaFoldDB" id="A0A421BLF6"/>
<evidence type="ECO:0000256" key="7">
    <source>
        <dbReference type="ARBA" id="ARBA00023136"/>
    </source>
</evidence>
<feature type="transmembrane region" description="Helical" evidence="8">
    <location>
        <begin position="175"/>
        <end position="203"/>
    </location>
</feature>
<dbReference type="PANTHER" id="PTHR30472:SF19">
    <property type="entry name" value="PETROBACTIN IMPORT SYSTEM PERMEASE PROTEIN YCLO"/>
    <property type="match status" value="1"/>
</dbReference>
<dbReference type="EMBL" id="RCHI01000013">
    <property type="protein sequence ID" value="RLL63879.1"/>
    <property type="molecule type" value="Genomic_DNA"/>
</dbReference>
<evidence type="ECO:0000256" key="8">
    <source>
        <dbReference type="SAM" id="Phobius"/>
    </source>
</evidence>
<comment type="subcellular location">
    <subcellularLocation>
        <location evidence="1">Cell membrane</location>
        <topology evidence="1">Multi-pass membrane protein</topology>
    </subcellularLocation>
</comment>
<feature type="transmembrane region" description="Helical" evidence="8">
    <location>
        <begin position="238"/>
        <end position="257"/>
    </location>
</feature>
<dbReference type="GO" id="GO:0005886">
    <property type="term" value="C:plasma membrane"/>
    <property type="evidence" value="ECO:0007669"/>
    <property type="project" value="UniProtKB-SubCell"/>
</dbReference>
<keyword evidence="6 8" id="KW-1133">Transmembrane helix</keyword>
<feature type="transmembrane region" description="Helical" evidence="8">
    <location>
        <begin position="290"/>
        <end position="311"/>
    </location>
</feature>
<feature type="transmembrane region" description="Helical" evidence="8">
    <location>
        <begin position="103"/>
        <end position="122"/>
    </location>
</feature>
<dbReference type="Proteomes" id="UP000279673">
    <property type="component" value="Unassembled WGS sequence"/>
</dbReference>
<feature type="transmembrane region" description="Helical" evidence="8">
    <location>
        <begin position="40"/>
        <end position="62"/>
    </location>
</feature>
<evidence type="ECO:0000256" key="2">
    <source>
        <dbReference type="ARBA" id="ARBA00007935"/>
    </source>
</evidence>
<proteinExistence type="inferred from homology"/>